<dbReference type="EMBL" id="BPLR01004288">
    <property type="protein sequence ID" value="GIX93704.1"/>
    <property type="molecule type" value="Genomic_DNA"/>
</dbReference>
<protein>
    <submittedName>
        <fullName evidence="2">Uncharacterized protein</fullName>
    </submittedName>
</protein>
<evidence type="ECO:0000313" key="2">
    <source>
        <dbReference type="EMBL" id="GIX93704.1"/>
    </source>
</evidence>
<name>A0AAV4PCS7_CAEEX</name>
<feature type="region of interest" description="Disordered" evidence="1">
    <location>
        <begin position="1"/>
        <end position="28"/>
    </location>
</feature>
<dbReference type="AlphaFoldDB" id="A0AAV4PCS7"/>
<comment type="caution">
    <text evidence="2">The sequence shown here is derived from an EMBL/GenBank/DDBJ whole genome shotgun (WGS) entry which is preliminary data.</text>
</comment>
<evidence type="ECO:0000256" key="1">
    <source>
        <dbReference type="SAM" id="MobiDB-lite"/>
    </source>
</evidence>
<gene>
    <name evidence="2" type="ORF">CEXT_12581</name>
</gene>
<proteinExistence type="predicted"/>
<organism evidence="2 3">
    <name type="scientific">Caerostris extrusa</name>
    <name type="common">Bark spider</name>
    <name type="synonym">Caerostris bankana</name>
    <dbReference type="NCBI Taxonomy" id="172846"/>
    <lineage>
        <taxon>Eukaryota</taxon>
        <taxon>Metazoa</taxon>
        <taxon>Ecdysozoa</taxon>
        <taxon>Arthropoda</taxon>
        <taxon>Chelicerata</taxon>
        <taxon>Arachnida</taxon>
        <taxon>Araneae</taxon>
        <taxon>Araneomorphae</taxon>
        <taxon>Entelegynae</taxon>
        <taxon>Araneoidea</taxon>
        <taxon>Araneidae</taxon>
        <taxon>Caerostris</taxon>
    </lineage>
</organism>
<reference evidence="2 3" key="1">
    <citation type="submission" date="2021-06" db="EMBL/GenBank/DDBJ databases">
        <title>Caerostris extrusa draft genome.</title>
        <authorList>
            <person name="Kono N."/>
            <person name="Arakawa K."/>
        </authorList>
    </citation>
    <scope>NUCLEOTIDE SEQUENCE [LARGE SCALE GENOMIC DNA]</scope>
</reference>
<keyword evidence="3" id="KW-1185">Reference proteome</keyword>
<evidence type="ECO:0000313" key="3">
    <source>
        <dbReference type="Proteomes" id="UP001054945"/>
    </source>
</evidence>
<dbReference type="Proteomes" id="UP001054945">
    <property type="component" value="Unassembled WGS sequence"/>
</dbReference>
<accession>A0AAV4PCS7</accession>
<sequence length="81" mass="9363">MDLRSLGWLSFSSSRSSEHHPPSPPSKRFRIHWRREEAKIPPGLAARPPVVSPYCEMKVTVSWIRTFRTGHFLPLSGFFEV</sequence>